<dbReference type="GO" id="GO:0030170">
    <property type="term" value="F:pyridoxal phosphate binding"/>
    <property type="evidence" value="ECO:0007669"/>
    <property type="project" value="InterPro"/>
</dbReference>
<dbReference type="AlphaFoldDB" id="A0A1S8ND03"/>
<evidence type="ECO:0000256" key="2">
    <source>
        <dbReference type="ARBA" id="ARBA00009077"/>
    </source>
</evidence>
<organism evidence="7 8">
    <name type="scientific">Clostridium saccharobutylicum</name>
    <dbReference type="NCBI Taxonomy" id="169679"/>
    <lineage>
        <taxon>Bacteria</taxon>
        <taxon>Bacillati</taxon>
        <taxon>Bacillota</taxon>
        <taxon>Clostridia</taxon>
        <taxon>Eubacteriales</taxon>
        <taxon>Clostridiaceae</taxon>
        <taxon>Clostridium</taxon>
    </lineage>
</organism>
<dbReference type="Gene3D" id="3.90.1150.10">
    <property type="entry name" value="Aspartate Aminotransferase, domain 1"/>
    <property type="match status" value="1"/>
</dbReference>
<dbReference type="GO" id="GO:0004124">
    <property type="term" value="F:cysteine synthase activity"/>
    <property type="evidence" value="ECO:0007669"/>
    <property type="project" value="TreeGrafter"/>
</dbReference>
<dbReference type="Proteomes" id="UP000191154">
    <property type="component" value="Unassembled WGS sequence"/>
</dbReference>
<dbReference type="InterPro" id="IPR015422">
    <property type="entry name" value="PyrdxlP-dep_Trfase_small"/>
</dbReference>
<dbReference type="CDD" id="cd00614">
    <property type="entry name" value="CGS_like"/>
    <property type="match status" value="1"/>
</dbReference>
<evidence type="ECO:0000256" key="3">
    <source>
        <dbReference type="ARBA" id="ARBA00022679"/>
    </source>
</evidence>
<dbReference type="GO" id="GO:0018826">
    <property type="term" value="F:methionine gamma-lyase activity"/>
    <property type="evidence" value="ECO:0007669"/>
    <property type="project" value="UniProtKB-EC"/>
</dbReference>
<dbReference type="InterPro" id="IPR015421">
    <property type="entry name" value="PyrdxlP-dep_Trfase_major"/>
</dbReference>
<comment type="similarity">
    <text evidence="2 6">Belongs to the trans-sulfuration enzymes family.</text>
</comment>
<protein>
    <submittedName>
        <fullName evidence="7">Methionine gamma-lyase</fullName>
        <ecNumber evidence="7">4.4.1.11</ecNumber>
    </submittedName>
</protein>
<evidence type="ECO:0000256" key="4">
    <source>
        <dbReference type="ARBA" id="ARBA00022898"/>
    </source>
</evidence>
<dbReference type="FunFam" id="3.40.640.10:FF:000035">
    <property type="entry name" value="O-succinylhomoserine sulfhydrylase"/>
    <property type="match status" value="1"/>
</dbReference>
<dbReference type="GO" id="GO:0005737">
    <property type="term" value="C:cytoplasm"/>
    <property type="evidence" value="ECO:0007669"/>
    <property type="project" value="TreeGrafter"/>
</dbReference>
<dbReference type="Pfam" id="PF01053">
    <property type="entry name" value="Cys_Met_Meta_PP"/>
    <property type="match status" value="1"/>
</dbReference>
<gene>
    <name evidence="7" type="primary">mdeA_1</name>
    <name evidence="7" type="ORF">CLOSAC_12300</name>
</gene>
<comment type="cofactor">
    <cofactor evidence="1 6">
        <name>pyridoxal 5'-phosphate</name>
        <dbReference type="ChEBI" id="CHEBI:597326"/>
    </cofactor>
</comment>
<dbReference type="InterPro" id="IPR015424">
    <property type="entry name" value="PyrdxlP-dep_Trfase"/>
</dbReference>
<keyword evidence="3" id="KW-0808">Transferase</keyword>
<evidence type="ECO:0000256" key="6">
    <source>
        <dbReference type="RuleBase" id="RU362118"/>
    </source>
</evidence>
<dbReference type="GO" id="GO:0019346">
    <property type="term" value="P:transsulfuration"/>
    <property type="evidence" value="ECO:0007669"/>
    <property type="project" value="InterPro"/>
</dbReference>
<dbReference type="SUPFAM" id="SSF53383">
    <property type="entry name" value="PLP-dependent transferases"/>
    <property type="match status" value="1"/>
</dbReference>
<keyword evidence="7" id="KW-0456">Lyase</keyword>
<dbReference type="PANTHER" id="PTHR43797:SF2">
    <property type="entry name" value="HOMOCYSTEINE_CYSTEINE SYNTHASE"/>
    <property type="match status" value="1"/>
</dbReference>
<sequence>MGEYKFDTIKVRGGYNPKDHNDSVSVPIYATASFEVGEAERFERLTSLSEEGYIYSRLSNPTVSVLENRIAALDGGVAAVGVASGMAAITYSLLAVAEGGGRILTTHQLYGGTVDALKKLYPKFGIKIDKIDNDSDIQEFRKAIKEDTKAIFIESISNPNAVISDIEKIAKIAHENDIPLIVDNTFATPYLFNPIKHGADIVVYSATKALSGHGNVIGGIIVDSGNFNWANGKYPQFTESYFTLKDLNGNERSYIDAFKEGAFAGKIRLDYLTYFGAVLSPFDAYLILIGLETLSERVQKQISNTQKIVNYLKTEEGVSWISYPTIETSPYKSLADKYFSKGIGSTFTFGFNGNSEQIYKLINSVKLFSYQANVGDARSLIVNTVKTTHGELNEEQLKLAKIPQETIRLSIGLEDAEDLINDLKQAFREALR</sequence>
<dbReference type="EMBL" id="LZYZ01000002">
    <property type="protein sequence ID" value="OOM14357.1"/>
    <property type="molecule type" value="Genomic_DNA"/>
</dbReference>
<dbReference type="Gene3D" id="3.40.640.10">
    <property type="entry name" value="Type I PLP-dependent aspartate aminotransferase-like (Major domain)"/>
    <property type="match status" value="1"/>
</dbReference>
<dbReference type="RefSeq" id="WP_077864624.1">
    <property type="nucleotide sequence ID" value="NZ_LZYZ01000002.1"/>
</dbReference>
<dbReference type="GO" id="GO:0071269">
    <property type="term" value="P:L-homocysteine biosynthetic process"/>
    <property type="evidence" value="ECO:0007669"/>
    <property type="project" value="TreeGrafter"/>
</dbReference>
<evidence type="ECO:0000313" key="7">
    <source>
        <dbReference type="EMBL" id="OOM14357.1"/>
    </source>
</evidence>
<evidence type="ECO:0000256" key="5">
    <source>
        <dbReference type="PIRSR" id="PIRSR001434-2"/>
    </source>
</evidence>
<dbReference type="InterPro" id="IPR006235">
    <property type="entry name" value="OAc-hSer/O-AcSer_sulfhydrylase"/>
</dbReference>
<accession>A0A1S8ND03</accession>
<dbReference type="NCBIfam" id="TIGR01326">
    <property type="entry name" value="OAH_OAS_sulfhy"/>
    <property type="match status" value="1"/>
</dbReference>
<dbReference type="GO" id="GO:0003961">
    <property type="term" value="F:O-acetylhomoserine aminocarboxypropyltransferase activity"/>
    <property type="evidence" value="ECO:0007669"/>
    <property type="project" value="TreeGrafter"/>
</dbReference>
<keyword evidence="4 5" id="KW-0663">Pyridoxal phosphate</keyword>
<reference evidence="7 8" key="1">
    <citation type="submission" date="2016-05" db="EMBL/GenBank/DDBJ databases">
        <title>Microbial solvent formation.</title>
        <authorList>
            <person name="Poehlein A."/>
            <person name="Montoya Solano J.D."/>
            <person name="Flitsch S."/>
            <person name="Krabben P."/>
            <person name="Duerre P."/>
            <person name="Daniel R."/>
        </authorList>
    </citation>
    <scope>NUCLEOTIDE SEQUENCE [LARGE SCALE GENOMIC DNA]</scope>
    <source>
        <strain evidence="7 8">L1-8</strain>
    </source>
</reference>
<proteinExistence type="inferred from homology"/>
<evidence type="ECO:0000256" key="1">
    <source>
        <dbReference type="ARBA" id="ARBA00001933"/>
    </source>
</evidence>
<dbReference type="GO" id="GO:0006535">
    <property type="term" value="P:cysteine biosynthetic process from serine"/>
    <property type="evidence" value="ECO:0007669"/>
    <property type="project" value="TreeGrafter"/>
</dbReference>
<dbReference type="PIRSF" id="PIRSF001434">
    <property type="entry name" value="CGS"/>
    <property type="match status" value="1"/>
</dbReference>
<dbReference type="InterPro" id="IPR000277">
    <property type="entry name" value="Cys/Met-Metab_PyrdxlP-dep_enz"/>
</dbReference>
<evidence type="ECO:0000313" key="8">
    <source>
        <dbReference type="Proteomes" id="UP000191154"/>
    </source>
</evidence>
<feature type="modified residue" description="N6-(pyridoxal phosphate)lysine" evidence="5">
    <location>
        <position position="208"/>
    </location>
</feature>
<name>A0A1S8ND03_CLOSA</name>
<dbReference type="PANTHER" id="PTHR43797">
    <property type="entry name" value="HOMOCYSTEINE/CYSTEINE SYNTHASE"/>
    <property type="match status" value="1"/>
</dbReference>
<comment type="caution">
    <text evidence="7">The sequence shown here is derived from an EMBL/GenBank/DDBJ whole genome shotgun (WGS) entry which is preliminary data.</text>
</comment>
<dbReference type="EC" id="4.4.1.11" evidence="7"/>